<accession>A0ABS9L7S8</accession>
<keyword evidence="3" id="KW-1003">Cell membrane</keyword>
<evidence type="ECO:0000256" key="6">
    <source>
        <dbReference type="ARBA" id="ARBA00023136"/>
    </source>
</evidence>
<comment type="similarity">
    <text evidence="7">Belongs to the binding-protein-dependent transport system permease family.</text>
</comment>
<dbReference type="RefSeq" id="WP_237821124.1">
    <property type="nucleotide sequence ID" value="NZ_JAKLTQ010000007.1"/>
</dbReference>
<evidence type="ECO:0000256" key="2">
    <source>
        <dbReference type="ARBA" id="ARBA00022448"/>
    </source>
</evidence>
<dbReference type="PROSITE" id="PS50928">
    <property type="entry name" value="ABC_TM1"/>
    <property type="match status" value="1"/>
</dbReference>
<evidence type="ECO:0000259" key="9">
    <source>
        <dbReference type="PROSITE" id="PS50928"/>
    </source>
</evidence>
<keyword evidence="5 7" id="KW-1133">Transmembrane helix</keyword>
<keyword evidence="4 7" id="KW-0812">Transmembrane</keyword>
<dbReference type="Proteomes" id="UP001165368">
    <property type="component" value="Unassembled WGS sequence"/>
</dbReference>
<evidence type="ECO:0000256" key="7">
    <source>
        <dbReference type="RuleBase" id="RU363032"/>
    </source>
</evidence>
<feature type="domain" description="ABC transmembrane type-1" evidence="9">
    <location>
        <begin position="89"/>
        <end position="273"/>
    </location>
</feature>
<dbReference type="PANTHER" id="PTHR30151">
    <property type="entry name" value="ALKANE SULFONATE ABC TRANSPORTER-RELATED, MEMBRANE SUBUNIT"/>
    <property type="match status" value="1"/>
</dbReference>
<feature type="compositionally biased region" description="Basic residues" evidence="8">
    <location>
        <begin position="17"/>
        <end position="26"/>
    </location>
</feature>
<comment type="caution">
    <text evidence="10">The sequence shown here is derived from an EMBL/GenBank/DDBJ whole genome shotgun (WGS) entry which is preliminary data.</text>
</comment>
<feature type="region of interest" description="Disordered" evidence="8">
    <location>
        <begin position="1"/>
        <end position="33"/>
    </location>
</feature>
<organism evidence="10 11">
    <name type="scientific">Arthrobacter hankyongi</name>
    <dbReference type="NCBI Taxonomy" id="2904801"/>
    <lineage>
        <taxon>Bacteria</taxon>
        <taxon>Bacillati</taxon>
        <taxon>Actinomycetota</taxon>
        <taxon>Actinomycetes</taxon>
        <taxon>Micrococcales</taxon>
        <taxon>Micrococcaceae</taxon>
        <taxon>Arthrobacter</taxon>
    </lineage>
</organism>
<feature type="transmembrane region" description="Helical" evidence="7">
    <location>
        <begin position="152"/>
        <end position="174"/>
    </location>
</feature>
<name>A0ABS9L7S8_9MICC</name>
<comment type="subcellular location">
    <subcellularLocation>
        <location evidence="1 7">Cell membrane</location>
        <topology evidence="1 7">Multi-pass membrane protein</topology>
    </subcellularLocation>
</comment>
<evidence type="ECO:0000256" key="5">
    <source>
        <dbReference type="ARBA" id="ARBA00022989"/>
    </source>
</evidence>
<feature type="transmembrane region" description="Helical" evidence="7">
    <location>
        <begin position="39"/>
        <end position="56"/>
    </location>
</feature>
<dbReference type="EMBL" id="JAKLTQ010000007">
    <property type="protein sequence ID" value="MCG2622633.1"/>
    <property type="molecule type" value="Genomic_DNA"/>
</dbReference>
<evidence type="ECO:0000313" key="10">
    <source>
        <dbReference type="EMBL" id="MCG2622633.1"/>
    </source>
</evidence>
<dbReference type="Gene3D" id="1.10.3720.10">
    <property type="entry name" value="MetI-like"/>
    <property type="match status" value="1"/>
</dbReference>
<dbReference type="PANTHER" id="PTHR30151:SF0">
    <property type="entry name" value="ABC TRANSPORTER PERMEASE PROTEIN MJ0413-RELATED"/>
    <property type="match status" value="1"/>
</dbReference>
<dbReference type="SUPFAM" id="SSF161098">
    <property type="entry name" value="MetI-like"/>
    <property type="match status" value="1"/>
</dbReference>
<gene>
    <name evidence="10" type="ORF">LVY72_12025</name>
</gene>
<keyword evidence="11" id="KW-1185">Reference proteome</keyword>
<evidence type="ECO:0000256" key="3">
    <source>
        <dbReference type="ARBA" id="ARBA00022475"/>
    </source>
</evidence>
<evidence type="ECO:0000256" key="8">
    <source>
        <dbReference type="SAM" id="MobiDB-lite"/>
    </source>
</evidence>
<feature type="transmembrane region" description="Helical" evidence="7">
    <location>
        <begin position="251"/>
        <end position="272"/>
    </location>
</feature>
<sequence length="288" mass="30923">MTSQLEAGAQAPAAAAHRQRAARHRPPANGPAGRLKMRLLQAATVVGFLALWELFARTPTAAKADMPGALESLGRLGELLLTGKYWAALGSTTGSWAVALTASIVMGVPAGLAIGRSRKVFDSTKWSIDFLRTIPSVAFIPLALLLMGRTQAMVIVVAVIPAVWPLVIQAIYAGQQADPMLGRVARSFRLTLADRIRYVLAPDVLAFIWPGLRLATTAALLVTVSAELIGGSRGIGSEIMNAQIYNRSATLYAWVLTACFLGLLINAVLAVLQRKLLWWHPSLRGKQR</sequence>
<dbReference type="Pfam" id="PF00528">
    <property type="entry name" value="BPD_transp_1"/>
    <property type="match status" value="1"/>
</dbReference>
<dbReference type="InterPro" id="IPR035906">
    <property type="entry name" value="MetI-like_sf"/>
</dbReference>
<evidence type="ECO:0000256" key="4">
    <source>
        <dbReference type="ARBA" id="ARBA00022692"/>
    </source>
</evidence>
<feature type="transmembrane region" description="Helical" evidence="7">
    <location>
        <begin position="94"/>
        <end position="114"/>
    </location>
</feature>
<feature type="transmembrane region" description="Helical" evidence="7">
    <location>
        <begin position="126"/>
        <end position="146"/>
    </location>
</feature>
<keyword evidence="2 7" id="KW-0813">Transport</keyword>
<keyword evidence="6 7" id="KW-0472">Membrane</keyword>
<reference evidence="10" key="1">
    <citation type="submission" date="2022-01" db="EMBL/GenBank/DDBJ databases">
        <authorList>
            <person name="Jo J.-H."/>
            <person name="Im W.-T."/>
        </authorList>
    </citation>
    <scope>NUCLEOTIDE SEQUENCE</scope>
    <source>
        <strain evidence="10">I2-34</strain>
    </source>
</reference>
<protein>
    <submittedName>
        <fullName evidence="10">ABC transporter permease subunit</fullName>
    </submittedName>
</protein>
<evidence type="ECO:0000256" key="1">
    <source>
        <dbReference type="ARBA" id="ARBA00004651"/>
    </source>
</evidence>
<evidence type="ECO:0000313" key="11">
    <source>
        <dbReference type="Proteomes" id="UP001165368"/>
    </source>
</evidence>
<proteinExistence type="inferred from homology"/>
<dbReference type="InterPro" id="IPR000515">
    <property type="entry name" value="MetI-like"/>
</dbReference>